<evidence type="ECO:0000313" key="2">
    <source>
        <dbReference type="EMBL" id="HAE7125132.1"/>
    </source>
</evidence>
<name>A0A735RJJ1_SALDZ</name>
<organism evidence="2">
    <name type="scientific">Salmonella enterica subsp. diarizonae serovar 48:i:z</name>
    <dbReference type="NCBI Taxonomy" id="1192842"/>
    <lineage>
        <taxon>Bacteria</taxon>
        <taxon>Pseudomonadati</taxon>
        <taxon>Pseudomonadota</taxon>
        <taxon>Gammaproteobacteria</taxon>
        <taxon>Enterobacterales</taxon>
        <taxon>Enterobacteriaceae</taxon>
        <taxon>Salmonella</taxon>
    </lineage>
</organism>
<dbReference type="InterPro" id="IPR000015">
    <property type="entry name" value="Fimb_usher"/>
</dbReference>
<dbReference type="GO" id="GO:0009279">
    <property type="term" value="C:cell outer membrane"/>
    <property type="evidence" value="ECO:0007669"/>
    <property type="project" value="TreeGrafter"/>
</dbReference>
<reference evidence="2" key="2">
    <citation type="submission" date="2018-07" db="EMBL/GenBank/DDBJ databases">
        <authorList>
            <consortium name="NCBI Pathogen Detection Project"/>
        </authorList>
    </citation>
    <scope>NUCLEOTIDE SEQUENCE</scope>
    <source>
        <strain evidence="2">128-87</strain>
    </source>
</reference>
<evidence type="ECO:0000259" key="1">
    <source>
        <dbReference type="Pfam" id="PF13953"/>
    </source>
</evidence>
<feature type="non-terminal residue" evidence="2">
    <location>
        <position position="1"/>
    </location>
</feature>
<dbReference type="Gene3D" id="2.60.40.2610">
    <property type="entry name" value="Outer membrane usher protein FimD, plug domain"/>
    <property type="match status" value="1"/>
</dbReference>
<dbReference type="InterPro" id="IPR042186">
    <property type="entry name" value="FimD_plug_dom"/>
</dbReference>
<dbReference type="EMBL" id="DAASUW010000068">
    <property type="protein sequence ID" value="HAE7125132.1"/>
    <property type="molecule type" value="Genomic_DNA"/>
</dbReference>
<dbReference type="Pfam" id="PF13953">
    <property type="entry name" value="PapC_C"/>
    <property type="match status" value="1"/>
</dbReference>
<dbReference type="PANTHER" id="PTHR30451:SF4">
    <property type="entry name" value="OUTER MEMBRANE USHER PROTEIN YQIG-RELATED"/>
    <property type="match status" value="1"/>
</dbReference>
<dbReference type="Gene3D" id="2.60.40.2070">
    <property type="match status" value="1"/>
</dbReference>
<proteinExistence type="predicted"/>
<dbReference type="GO" id="GO:0015473">
    <property type="term" value="F:fimbrial usher porin activity"/>
    <property type="evidence" value="ECO:0007669"/>
    <property type="project" value="InterPro"/>
</dbReference>
<dbReference type="InterPro" id="IPR025949">
    <property type="entry name" value="PapC-like_C"/>
</dbReference>
<comment type="caution">
    <text evidence="2">The sequence shown here is derived from an EMBL/GenBank/DDBJ whole genome shotgun (WGS) entry which is preliminary data.</text>
</comment>
<dbReference type="PANTHER" id="PTHR30451">
    <property type="entry name" value="OUTER MEMBRANE USHER PROTEIN"/>
    <property type="match status" value="1"/>
</dbReference>
<dbReference type="AlphaFoldDB" id="A0A735RJJ1"/>
<dbReference type="Pfam" id="PF00577">
    <property type="entry name" value="Usher"/>
    <property type="match status" value="1"/>
</dbReference>
<dbReference type="InterPro" id="IPR043142">
    <property type="entry name" value="PapC-like_C_sf"/>
</dbReference>
<reference evidence="2" key="1">
    <citation type="journal article" date="2018" name="Genome Biol.">
        <title>SKESA: strategic k-mer extension for scrupulous assemblies.</title>
        <authorList>
            <person name="Souvorov A."/>
            <person name="Agarwala R."/>
            <person name="Lipman D.J."/>
        </authorList>
    </citation>
    <scope>NUCLEOTIDE SEQUENCE</scope>
    <source>
        <strain evidence="2">128-87</strain>
    </source>
</reference>
<accession>A0A735RJJ1</accession>
<gene>
    <name evidence="2" type="ORF">GND69_005043</name>
</gene>
<feature type="domain" description="PapC-like C-terminal" evidence="1">
    <location>
        <begin position="149"/>
        <end position="208"/>
    </location>
</feature>
<sequence>GHSQYDSGSSNSFSGNIQSRLPYGQAGADFTLQPGQYRSLGLNWYGSLTATAHGAAFSQSMAGNEPRMMIDTGGVAGVPVNSGNGVTNRFGIAVVSAGSSYRPGDSSVDVSALPAGVDVTDPVVSQVLTEGAVGYWPVQTSRGEQILGHIRLADGKSPPFGAQVVPEKTGKTAGMVGDNGLVYLTGIDASERNALVVTWNGRTQCRLSLPENANLSQGALLLPCR</sequence>
<protein>
    <submittedName>
        <fullName evidence="2">Fimbria/pilus outer membrane usher protein</fullName>
    </submittedName>
</protein>
<dbReference type="GO" id="GO:0009297">
    <property type="term" value="P:pilus assembly"/>
    <property type="evidence" value="ECO:0007669"/>
    <property type="project" value="InterPro"/>
</dbReference>